<evidence type="ECO:0000313" key="8">
    <source>
        <dbReference type="Proteomes" id="UP000233649"/>
    </source>
</evidence>
<feature type="non-terminal residue" evidence="7">
    <location>
        <position position="1"/>
    </location>
</feature>
<keyword evidence="2" id="KW-1003">Cell membrane</keyword>
<keyword evidence="3" id="KW-0812">Transmembrane</keyword>
<evidence type="ECO:0000256" key="3">
    <source>
        <dbReference type="ARBA" id="ARBA00022692"/>
    </source>
</evidence>
<sequence length="23" mass="2576">AMIIVFVNVIGPIIYLTLGREED</sequence>
<evidence type="ECO:0000256" key="1">
    <source>
        <dbReference type="ARBA" id="ARBA00004651"/>
    </source>
</evidence>
<proteinExistence type="predicted"/>
<evidence type="ECO:0000256" key="5">
    <source>
        <dbReference type="ARBA" id="ARBA00023136"/>
    </source>
</evidence>
<keyword evidence="5" id="KW-0472">Membrane</keyword>
<accession>A0A2J1DWA7</accession>
<evidence type="ECO:0000256" key="2">
    <source>
        <dbReference type="ARBA" id="ARBA00022475"/>
    </source>
</evidence>
<gene>
    <name evidence="7" type="ORF">CVH13_01103</name>
</gene>
<name>A0A2J1DWA7_9CHLR</name>
<dbReference type="Proteomes" id="UP000233649">
    <property type="component" value="Unassembled WGS sequence"/>
</dbReference>
<evidence type="ECO:0000313" key="7">
    <source>
        <dbReference type="EMBL" id="PKH46432.1"/>
    </source>
</evidence>
<keyword evidence="4" id="KW-1133">Transmembrane helix</keyword>
<comment type="caution">
    <text evidence="7">The sequence shown here is derived from an EMBL/GenBank/DDBJ whole genome shotgun (WGS) entry which is preliminary data.</text>
</comment>
<reference evidence="7 8" key="1">
    <citation type="journal article" date="2017" name="FEMS Microbiol. Ecol.">
        <title>Reconstructed genomes of novel Dehalococcoides mccartyi strains from 1,2,3,4-tetrachlorodibenzo-p-dioxin-dechlorinating enrichment cultures reveal divergent reductive dehalogenase gene profiles.</title>
        <authorList>
            <person name="Dam H.T."/>
            <person name="Vollmers J."/>
            <person name="Kaster A.K."/>
            <person name="Haggblom M.M."/>
        </authorList>
    </citation>
    <scope>NUCLEOTIDE SEQUENCE [LARGE SCALE GENOMIC DNA]</scope>
    <source>
        <strain evidence="7 8">H1-3-2.001</strain>
    </source>
</reference>
<feature type="domain" description="Cardiolipin synthase N-terminal" evidence="6">
    <location>
        <begin position="2"/>
        <end position="20"/>
    </location>
</feature>
<dbReference type="GO" id="GO:0005886">
    <property type="term" value="C:plasma membrane"/>
    <property type="evidence" value="ECO:0007669"/>
    <property type="project" value="UniProtKB-SubCell"/>
</dbReference>
<dbReference type="EMBL" id="PHFD01000212">
    <property type="protein sequence ID" value="PKH46432.1"/>
    <property type="molecule type" value="Genomic_DNA"/>
</dbReference>
<dbReference type="Pfam" id="PF13396">
    <property type="entry name" value="PLDc_N"/>
    <property type="match status" value="1"/>
</dbReference>
<dbReference type="AlphaFoldDB" id="A0A2J1DWA7"/>
<protein>
    <recommendedName>
        <fullName evidence="6">Cardiolipin synthase N-terminal domain-containing protein</fullName>
    </recommendedName>
</protein>
<evidence type="ECO:0000259" key="6">
    <source>
        <dbReference type="Pfam" id="PF13396"/>
    </source>
</evidence>
<evidence type="ECO:0000256" key="4">
    <source>
        <dbReference type="ARBA" id="ARBA00022989"/>
    </source>
</evidence>
<dbReference type="InterPro" id="IPR027379">
    <property type="entry name" value="CLS_N"/>
</dbReference>
<comment type="subcellular location">
    <subcellularLocation>
        <location evidence="1">Cell membrane</location>
        <topology evidence="1">Multi-pass membrane protein</topology>
    </subcellularLocation>
</comment>
<organism evidence="7 8">
    <name type="scientific">Dehalococcoides mccartyi</name>
    <dbReference type="NCBI Taxonomy" id="61435"/>
    <lineage>
        <taxon>Bacteria</taxon>
        <taxon>Bacillati</taxon>
        <taxon>Chloroflexota</taxon>
        <taxon>Dehalococcoidia</taxon>
        <taxon>Dehalococcoidales</taxon>
        <taxon>Dehalococcoidaceae</taxon>
        <taxon>Dehalococcoides</taxon>
    </lineage>
</organism>